<feature type="region of interest" description="Disordered" evidence="9">
    <location>
        <begin position="625"/>
        <end position="663"/>
    </location>
</feature>
<dbReference type="EMBL" id="BDSP01000225">
    <property type="protein sequence ID" value="GAX25461.1"/>
    <property type="molecule type" value="Genomic_DNA"/>
</dbReference>
<dbReference type="OrthoDB" id="48838at2759"/>
<dbReference type="InParanoid" id="A0A1Z5KHF4"/>
<reference evidence="13 14" key="1">
    <citation type="journal article" date="2015" name="Plant Cell">
        <title>Oil accumulation by the oleaginous diatom Fistulifera solaris as revealed by the genome and transcriptome.</title>
        <authorList>
            <person name="Tanaka T."/>
            <person name="Maeda Y."/>
            <person name="Veluchamy A."/>
            <person name="Tanaka M."/>
            <person name="Abida H."/>
            <person name="Marechal E."/>
            <person name="Bowler C."/>
            <person name="Muto M."/>
            <person name="Sunaga Y."/>
            <person name="Tanaka M."/>
            <person name="Yoshino T."/>
            <person name="Taniguchi T."/>
            <person name="Fukuda Y."/>
            <person name="Nemoto M."/>
            <person name="Matsumoto M."/>
            <person name="Wong P.S."/>
            <person name="Aburatani S."/>
            <person name="Fujibuchi W."/>
        </authorList>
    </citation>
    <scope>NUCLEOTIDE SEQUENCE [LARGE SCALE GENOMIC DNA]</scope>
    <source>
        <strain evidence="13 14">JPCC DA0580</strain>
    </source>
</reference>
<feature type="transmembrane region" description="Helical" evidence="10">
    <location>
        <begin position="469"/>
        <end position="488"/>
    </location>
</feature>
<feature type="transmembrane region" description="Helical" evidence="10">
    <location>
        <begin position="382"/>
        <end position="400"/>
    </location>
</feature>
<feature type="transmembrane region" description="Helical" evidence="10">
    <location>
        <begin position="350"/>
        <end position="370"/>
    </location>
</feature>
<evidence type="ECO:0000256" key="1">
    <source>
        <dbReference type="ARBA" id="ARBA00004141"/>
    </source>
</evidence>
<keyword evidence="4" id="KW-0297">G-protein coupled receptor</keyword>
<evidence type="ECO:0000313" key="14">
    <source>
        <dbReference type="Proteomes" id="UP000198406"/>
    </source>
</evidence>
<keyword evidence="5 10" id="KW-0472">Membrane</keyword>
<evidence type="ECO:0000256" key="5">
    <source>
        <dbReference type="ARBA" id="ARBA00023136"/>
    </source>
</evidence>
<dbReference type="GO" id="GO:0038039">
    <property type="term" value="C:G protein-coupled receptor heterodimeric complex"/>
    <property type="evidence" value="ECO:0007669"/>
    <property type="project" value="TreeGrafter"/>
</dbReference>
<keyword evidence="7" id="KW-0325">Glycoprotein</keyword>
<keyword evidence="11" id="KW-0732">Signal</keyword>
<feature type="transmembrane region" description="Helical" evidence="10">
    <location>
        <begin position="515"/>
        <end position="538"/>
    </location>
</feature>
<dbReference type="GO" id="GO:0004965">
    <property type="term" value="F:G protein-coupled GABA receptor activity"/>
    <property type="evidence" value="ECO:0007669"/>
    <property type="project" value="InterPro"/>
</dbReference>
<keyword evidence="14" id="KW-1185">Reference proteome</keyword>
<keyword evidence="3 10" id="KW-1133">Transmembrane helix</keyword>
<evidence type="ECO:0000256" key="2">
    <source>
        <dbReference type="ARBA" id="ARBA00022692"/>
    </source>
</evidence>
<dbReference type="AlphaFoldDB" id="A0A1Z5KHF4"/>
<evidence type="ECO:0000256" key="3">
    <source>
        <dbReference type="ARBA" id="ARBA00022989"/>
    </source>
</evidence>
<dbReference type="Proteomes" id="UP000198406">
    <property type="component" value="Unassembled WGS sequence"/>
</dbReference>
<feature type="domain" description="G-protein coupled receptors family 3 profile" evidence="12">
    <location>
        <begin position="313"/>
        <end position="605"/>
    </location>
</feature>
<dbReference type="InterPro" id="IPR002455">
    <property type="entry name" value="GPCR3_GABA-B"/>
</dbReference>
<keyword evidence="6" id="KW-0675">Receptor</keyword>
<feature type="transmembrane region" description="Helical" evidence="10">
    <location>
        <begin position="315"/>
        <end position="338"/>
    </location>
</feature>
<evidence type="ECO:0000256" key="11">
    <source>
        <dbReference type="SAM" id="SignalP"/>
    </source>
</evidence>
<feature type="compositionally biased region" description="Low complexity" evidence="9">
    <location>
        <begin position="654"/>
        <end position="663"/>
    </location>
</feature>
<feature type="signal peptide" evidence="11">
    <location>
        <begin position="1"/>
        <end position="23"/>
    </location>
</feature>
<feature type="compositionally biased region" description="Low complexity" evidence="9">
    <location>
        <begin position="625"/>
        <end position="643"/>
    </location>
</feature>
<protein>
    <recommendedName>
        <fullName evidence="12">G-protein coupled receptors family 3 profile domain-containing protein</fullName>
    </recommendedName>
</protein>
<evidence type="ECO:0000256" key="6">
    <source>
        <dbReference type="ARBA" id="ARBA00023170"/>
    </source>
</evidence>
<evidence type="ECO:0000256" key="7">
    <source>
        <dbReference type="ARBA" id="ARBA00023180"/>
    </source>
</evidence>
<feature type="transmembrane region" description="Helical" evidence="10">
    <location>
        <begin position="584"/>
        <end position="603"/>
    </location>
</feature>
<dbReference type="InterPro" id="IPR017978">
    <property type="entry name" value="GPCR_3_C"/>
</dbReference>
<dbReference type="PANTHER" id="PTHR10519:SF20">
    <property type="entry name" value="G-PROTEIN COUPLED RECEPTOR 156-RELATED"/>
    <property type="match status" value="1"/>
</dbReference>
<evidence type="ECO:0000256" key="8">
    <source>
        <dbReference type="ARBA" id="ARBA00023224"/>
    </source>
</evidence>
<evidence type="ECO:0000256" key="9">
    <source>
        <dbReference type="SAM" id="MobiDB-lite"/>
    </source>
</evidence>
<comment type="caution">
    <text evidence="13">The sequence shown here is derived from an EMBL/GenBank/DDBJ whole genome shotgun (WGS) entry which is preliminary data.</text>
</comment>
<sequence>MIDAASFFLLVCCCCCTQNAVSALSQQVAPHRSLQSNNNTTVLFGTRNGYDQGGNATMCWQTTWNSSAQESQKSNLIESSNEEMFALSDESQLLPECFAGTMLSVNSYDLEQEPQLFLGRPYTVGMDLEMDFAQVTIPLQNKTLPDIWEIYFRLHLCDALQGWCDPIRDTRSEDAVLTRAQADQPLPGEPVAEFPETADKWVYNPNVTLNGLTLMGEDYYYGRWCKWKLRRQNTTTLYRTTIPITIEFPLPTNDNSIYEKMGARPFVLLGQAVVPLGLTAEGEQVRLDVAQTVPSKVVYVSPPPEIAVVGNRTKIVLAVVIAVAGMFAFVCFGAIVVYRQHAMMRLAQAPFLALMAAACLVQIVFSFTHLPTKDEYCQLRGPLVQLPIALVAAVLVGRVWRVYGTLSAVQRLGRSSESQPWLDTYVVGCLDALARIPYSLWSSCHSSKNSKSKGPRKSIRSAVTATETWCLIGMLIAPQVALQIYAALHDNARLVTELNELGTAGRVVCGNVDHWITLVGTGISCGLYLLAVILAWLSRDLPFCFNEKDPIFHAATISAIITAMSMAVAQVIDDPNTSPSAVVLLQSIVSIGIALTVLVLLVWPKIHRAWSGQTVIMSQLLSSSGSSNASNSNSSEATTASVTRSKHQQEEEGTTSPTFHDTTTTWNEHEALPSHIESQIWNLQMTFRGVTEKCGNGCTLSKTEWHQLQKSIQQLHTDLHQVHVE</sequence>
<evidence type="ECO:0000259" key="12">
    <source>
        <dbReference type="Pfam" id="PF00003"/>
    </source>
</evidence>
<keyword evidence="2 10" id="KW-0812">Transmembrane</keyword>
<organism evidence="13 14">
    <name type="scientific">Fistulifera solaris</name>
    <name type="common">Oleaginous diatom</name>
    <dbReference type="NCBI Taxonomy" id="1519565"/>
    <lineage>
        <taxon>Eukaryota</taxon>
        <taxon>Sar</taxon>
        <taxon>Stramenopiles</taxon>
        <taxon>Ochrophyta</taxon>
        <taxon>Bacillariophyta</taxon>
        <taxon>Bacillariophyceae</taxon>
        <taxon>Bacillariophycidae</taxon>
        <taxon>Naviculales</taxon>
        <taxon>Naviculaceae</taxon>
        <taxon>Fistulifera</taxon>
    </lineage>
</organism>
<evidence type="ECO:0000313" key="13">
    <source>
        <dbReference type="EMBL" id="GAX25461.1"/>
    </source>
</evidence>
<feature type="chain" id="PRO_5012193555" description="G-protein coupled receptors family 3 profile domain-containing protein" evidence="11">
    <location>
        <begin position="24"/>
        <end position="725"/>
    </location>
</feature>
<comment type="subcellular location">
    <subcellularLocation>
        <location evidence="1">Membrane</location>
        <topology evidence="1">Multi-pass membrane protein</topology>
    </subcellularLocation>
</comment>
<proteinExistence type="predicted"/>
<gene>
    <name evidence="13" type="ORF">FisN_12Lu002</name>
</gene>
<dbReference type="Pfam" id="PF00003">
    <property type="entry name" value="7tm_3"/>
    <property type="match status" value="1"/>
</dbReference>
<keyword evidence="8" id="KW-0807">Transducer</keyword>
<feature type="transmembrane region" description="Helical" evidence="10">
    <location>
        <begin position="550"/>
        <end position="572"/>
    </location>
</feature>
<dbReference type="PANTHER" id="PTHR10519">
    <property type="entry name" value="GABA-B RECEPTOR"/>
    <property type="match status" value="1"/>
</dbReference>
<accession>A0A1Z5KHF4</accession>
<evidence type="ECO:0000256" key="10">
    <source>
        <dbReference type="SAM" id="Phobius"/>
    </source>
</evidence>
<name>A0A1Z5KHF4_FISSO</name>
<evidence type="ECO:0000256" key="4">
    <source>
        <dbReference type="ARBA" id="ARBA00023040"/>
    </source>
</evidence>